<comment type="catalytic activity">
    <reaction evidence="14">
        <text>(9Z)-octadecenoyl-CoA + H2O = (9Z)-octadecenoate + CoA + H(+)</text>
        <dbReference type="Rhea" id="RHEA:40139"/>
        <dbReference type="ChEBI" id="CHEBI:15377"/>
        <dbReference type="ChEBI" id="CHEBI:15378"/>
        <dbReference type="ChEBI" id="CHEBI:30823"/>
        <dbReference type="ChEBI" id="CHEBI:57287"/>
        <dbReference type="ChEBI" id="CHEBI:57387"/>
    </reaction>
    <physiologicalReaction direction="left-to-right" evidence="14">
        <dbReference type="Rhea" id="RHEA:40140"/>
    </physiologicalReaction>
</comment>
<evidence type="ECO:0000256" key="7">
    <source>
        <dbReference type="ARBA" id="ARBA00022801"/>
    </source>
</evidence>
<dbReference type="PANTHER" id="PTHR12418:SF19">
    <property type="entry name" value="ACYL-COENZYME A THIOESTERASE THEM4"/>
    <property type="match status" value="1"/>
</dbReference>
<evidence type="ECO:0000256" key="4">
    <source>
        <dbReference type="ARBA" id="ARBA00022475"/>
    </source>
</evidence>
<evidence type="ECO:0000313" key="26">
    <source>
        <dbReference type="EMBL" id="RPF26189.1"/>
    </source>
</evidence>
<feature type="region of interest" description="Disordered" evidence="24">
    <location>
        <begin position="159"/>
        <end position="189"/>
    </location>
</feature>
<dbReference type="Proteomes" id="UP000280726">
    <property type="component" value="Unassembled WGS sequence"/>
</dbReference>
<keyword evidence="8" id="KW-0276">Fatty acid metabolism</keyword>
<comment type="similarity">
    <text evidence="15">Belongs to the THEM4/THEM5 thioesterase family.</text>
</comment>
<dbReference type="RefSeq" id="WP_123914505.1">
    <property type="nucleotide sequence ID" value="NZ_RKRA01000001.1"/>
</dbReference>
<organism evidence="26 27">
    <name type="scientific">Georgenia muralis</name>
    <dbReference type="NCBI Taxonomy" id="154117"/>
    <lineage>
        <taxon>Bacteria</taxon>
        <taxon>Bacillati</taxon>
        <taxon>Actinomycetota</taxon>
        <taxon>Actinomycetes</taxon>
        <taxon>Micrococcales</taxon>
        <taxon>Bogoriellaceae</taxon>
        <taxon>Georgenia</taxon>
    </lineage>
</organism>
<dbReference type="Pfam" id="PF03061">
    <property type="entry name" value="4HBT"/>
    <property type="match status" value="1"/>
</dbReference>
<evidence type="ECO:0000256" key="3">
    <source>
        <dbReference type="ARBA" id="ARBA00004632"/>
    </source>
</evidence>
<evidence type="ECO:0000256" key="5">
    <source>
        <dbReference type="ARBA" id="ARBA00022490"/>
    </source>
</evidence>
<evidence type="ECO:0000256" key="22">
    <source>
        <dbReference type="ARBA" id="ARBA00048074"/>
    </source>
</evidence>
<gene>
    <name evidence="26" type="ORF">EDD32_0619</name>
</gene>
<dbReference type="Gene3D" id="3.10.129.10">
    <property type="entry name" value="Hotdog Thioesterase"/>
    <property type="match status" value="1"/>
</dbReference>
<keyword evidence="10" id="KW-0443">Lipid metabolism</keyword>
<evidence type="ECO:0000256" key="11">
    <source>
        <dbReference type="ARBA" id="ARBA00023136"/>
    </source>
</evidence>
<dbReference type="GO" id="GO:0016787">
    <property type="term" value="F:hydrolase activity"/>
    <property type="evidence" value="ECO:0007669"/>
    <property type="project" value="UniProtKB-KW"/>
</dbReference>
<comment type="catalytic activity">
    <reaction evidence="21">
        <text>decanoyl-CoA + H2O = decanoate + CoA + H(+)</text>
        <dbReference type="Rhea" id="RHEA:40059"/>
        <dbReference type="ChEBI" id="CHEBI:15377"/>
        <dbReference type="ChEBI" id="CHEBI:15378"/>
        <dbReference type="ChEBI" id="CHEBI:27689"/>
        <dbReference type="ChEBI" id="CHEBI:57287"/>
        <dbReference type="ChEBI" id="CHEBI:61430"/>
    </reaction>
    <physiologicalReaction direction="left-to-right" evidence="21">
        <dbReference type="Rhea" id="RHEA:40060"/>
    </physiologicalReaction>
</comment>
<evidence type="ECO:0000256" key="20">
    <source>
        <dbReference type="ARBA" id="ARBA00047734"/>
    </source>
</evidence>
<evidence type="ECO:0000256" key="18">
    <source>
        <dbReference type="ARBA" id="ARBA00043210"/>
    </source>
</evidence>
<comment type="caution">
    <text evidence="26">The sequence shown here is derived from an EMBL/GenBank/DDBJ whole genome shotgun (WGS) entry which is preliminary data.</text>
</comment>
<dbReference type="OrthoDB" id="5505920at2"/>
<evidence type="ECO:0000256" key="14">
    <source>
        <dbReference type="ARBA" id="ARBA00037002"/>
    </source>
</evidence>
<protein>
    <recommendedName>
        <fullName evidence="17">Acyl-coenzyme A thioesterase THEM4</fullName>
        <ecNumber evidence="16">3.1.2.2</ecNumber>
    </recommendedName>
    <alternativeName>
        <fullName evidence="18">Thioesterase superfamily member 4</fullName>
    </alternativeName>
</protein>
<keyword evidence="4" id="KW-1003">Cell membrane</keyword>
<evidence type="ECO:0000259" key="25">
    <source>
        <dbReference type="Pfam" id="PF03061"/>
    </source>
</evidence>
<evidence type="ECO:0000313" key="27">
    <source>
        <dbReference type="Proteomes" id="UP000280726"/>
    </source>
</evidence>
<keyword evidence="12" id="KW-0966">Cell projection</keyword>
<evidence type="ECO:0000256" key="19">
    <source>
        <dbReference type="ARBA" id="ARBA00047588"/>
    </source>
</evidence>
<dbReference type="InterPro" id="IPR029069">
    <property type="entry name" value="HotDog_dom_sf"/>
</dbReference>
<evidence type="ECO:0000256" key="23">
    <source>
        <dbReference type="ARBA" id="ARBA00048180"/>
    </source>
</evidence>
<evidence type="ECO:0000256" key="17">
    <source>
        <dbReference type="ARBA" id="ARBA00040123"/>
    </source>
</evidence>
<keyword evidence="11" id="KW-0472">Membrane</keyword>
<dbReference type="InterPro" id="IPR006683">
    <property type="entry name" value="Thioestr_dom"/>
</dbReference>
<dbReference type="AlphaFoldDB" id="A0A3N4YYF7"/>
<feature type="domain" description="Thioesterase" evidence="25">
    <location>
        <begin position="68"/>
        <end position="138"/>
    </location>
</feature>
<evidence type="ECO:0000256" key="21">
    <source>
        <dbReference type="ARBA" id="ARBA00047969"/>
    </source>
</evidence>
<evidence type="ECO:0000256" key="16">
    <source>
        <dbReference type="ARBA" id="ARBA00038848"/>
    </source>
</evidence>
<comment type="catalytic activity">
    <reaction evidence="20">
        <text>hexadecanoyl-CoA + H2O = hexadecanoate + CoA + H(+)</text>
        <dbReference type="Rhea" id="RHEA:16645"/>
        <dbReference type="ChEBI" id="CHEBI:7896"/>
        <dbReference type="ChEBI" id="CHEBI:15377"/>
        <dbReference type="ChEBI" id="CHEBI:15378"/>
        <dbReference type="ChEBI" id="CHEBI:57287"/>
        <dbReference type="ChEBI" id="CHEBI:57379"/>
        <dbReference type="EC" id="3.1.2.2"/>
    </reaction>
    <physiologicalReaction direction="left-to-right" evidence="20">
        <dbReference type="Rhea" id="RHEA:16646"/>
    </physiologicalReaction>
</comment>
<sequence length="189" mass="19883">MADVEAMLAHWAERAGPHPDGAMLPPHHEQCLGCGPDNAHGHHLQVNRRGDGVAADHVFDDRHVGAPGVVHGGAVATVLDDLSGFLLYLVGTPAVTRQLTVDYLSPVLVGVTYRMEARVTSREDRKFFVAATLSDLDGCTVATSTAVFVTVGVEHFARHGAVSGGSPTPPVADDHRDSGREGAVGQQRG</sequence>
<comment type="catalytic activity">
    <reaction evidence="19">
        <text>octanoyl-CoA + H2O = octanoate + CoA + H(+)</text>
        <dbReference type="Rhea" id="RHEA:30143"/>
        <dbReference type="ChEBI" id="CHEBI:15377"/>
        <dbReference type="ChEBI" id="CHEBI:15378"/>
        <dbReference type="ChEBI" id="CHEBI:25646"/>
        <dbReference type="ChEBI" id="CHEBI:57287"/>
        <dbReference type="ChEBI" id="CHEBI:57386"/>
    </reaction>
    <physiologicalReaction direction="left-to-right" evidence="19">
        <dbReference type="Rhea" id="RHEA:30144"/>
    </physiologicalReaction>
</comment>
<comment type="catalytic activity">
    <reaction evidence="22">
        <text>dodecanoyl-CoA + H2O = dodecanoate + CoA + H(+)</text>
        <dbReference type="Rhea" id="RHEA:30135"/>
        <dbReference type="ChEBI" id="CHEBI:15377"/>
        <dbReference type="ChEBI" id="CHEBI:15378"/>
        <dbReference type="ChEBI" id="CHEBI:18262"/>
        <dbReference type="ChEBI" id="CHEBI:57287"/>
        <dbReference type="ChEBI" id="CHEBI:57375"/>
    </reaction>
    <physiologicalReaction direction="left-to-right" evidence="22">
        <dbReference type="Rhea" id="RHEA:30136"/>
    </physiologicalReaction>
</comment>
<evidence type="ECO:0000256" key="9">
    <source>
        <dbReference type="ARBA" id="ARBA00022946"/>
    </source>
</evidence>
<evidence type="ECO:0000256" key="6">
    <source>
        <dbReference type="ARBA" id="ARBA00022703"/>
    </source>
</evidence>
<name>A0A3N4YYF7_9MICO</name>
<evidence type="ECO:0000256" key="24">
    <source>
        <dbReference type="SAM" id="MobiDB-lite"/>
    </source>
</evidence>
<evidence type="ECO:0000256" key="12">
    <source>
        <dbReference type="ARBA" id="ARBA00023273"/>
    </source>
</evidence>
<evidence type="ECO:0000256" key="1">
    <source>
        <dbReference type="ARBA" id="ARBA00004170"/>
    </source>
</evidence>
<dbReference type="GO" id="GO:0005737">
    <property type="term" value="C:cytoplasm"/>
    <property type="evidence" value="ECO:0007669"/>
    <property type="project" value="UniProtKB-SubCell"/>
</dbReference>
<dbReference type="CDD" id="cd03443">
    <property type="entry name" value="PaaI_thioesterase"/>
    <property type="match status" value="1"/>
</dbReference>
<comment type="subcellular location">
    <subcellularLocation>
        <location evidence="3">Cell projection</location>
        <location evidence="3">Ruffle membrane</location>
    </subcellularLocation>
    <subcellularLocation>
        <location evidence="2">Cytoplasm</location>
    </subcellularLocation>
    <subcellularLocation>
        <location evidence="1">Membrane</location>
        <topology evidence="1">Peripheral membrane protein</topology>
    </subcellularLocation>
</comment>
<keyword evidence="6" id="KW-0053">Apoptosis</keyword>
<comment type="catalytic activity">
    <reaction evidence="13">
        <text>(5Z,8Z,11Z,14Z)-eicosatetraenoyl-CoA + H2O = (5Z,8Z,11Z,14Z)-eicosatetraenoate + CoA + H(+)</text>
        <dbReference type="Rhea" id="RHEA:40151"/>
        <dbReference type="ChEBI" id="CHEBI:15377"/>
        <dbReference type="ChEBI" id="CHEBI:15378"/>
        <dbReference type="ChEBI" id="CHEBI:32395"/>
        <dbReference type="ChEBI" id="CHEBI:57287"/>
        <dbReference type="ChEBI" id="CHEBI:57368"/>
    </reaction>
    <physiologicalReaction direction="left-to-right" evidence="13">
        <dbReference type="Rhea" id="RHEA:40152"/>
    </physiologicalReaction>
</comment>
<accession>A0A3N4YYF7</accession>
<evidence type="ECO:0000256" key="2">
    <source>
        <dbReference type="ARBA" id="ARBA00004496"/>
    </source>
</evidence>
<evidence type="ECO:0000256" key="15">
    <source>
        <dbReference type="ARBA" id="ARBA00038456"/>
    </source>
</evidence>
<dbReference type="EMBL" id="RKRA01000001">
    <property type="protein sequence ID" value="RPF26189.1"/>
    <property type="molecule type" value="Genomic_DNA"/>
</dbReference>
<evidence type="ECO:0000256" key="10">
    <source>
        <dbReference type="ARBA" id="ARBA00023098"/>
    </source>
</evidence>
<dbReference type="PANTHER" id="PTHR12418">
    <property type="entry name" value="ACYL-COENZYME A THIOESTERASE THEM4"/>
    <property type="match status" value="1"/>
</dbReference>
<keyword evidence="7" id="KW-0378">Hydrolase</keyword>
<dbReference type="GO" id="GO:0016020">
    <property type="term" value="C:membrane"/>
    <property type="evidence" value="ECO:0007669"/>
    <property type="project" value="UniProtKB-SubCell"/>
</dbReference>
<dbReference type="GO" id="GO:0006631">
    <property type="term" value="P:fatty acid metabolic process"/>
    <property type="evidence" value="ECO:0007669"/>
    <property type="project" value="UniProtKB-KW"/>
</dbReference>
<comment type="catalytic activity">
    <reaction evidence="23">
        <text>tetradecanoyl-CoA + H2O = tetradecanoate + CoA + H(+)</text>
        <dbReference type="Rhea" id="RHEA:40119"/>
        <dbReference type="ChEBI" id="CHEBI:15377"/>
        <dbReference type="ChEBI" id="CHEBI:15378"/>
        <dbReference type="ChEBI" id="CHEBI:30807"/>
        <dbReference type="ChEBI" id="CHEBI:57287"/>
        <dbReference type="ChEBI" id="CHEBI:57385"/>
    </reaction>
    <physiologicalReaction direction="left-to-right" evidence="23">
        <dbReference type="Rhea" id="RHEA:40120"/>
    </physiologicalReaction>
</comment>
<keyword evidence="9" id="KW-0809">Transit peptide</keyword>
<dbReference type="InterPro" id="IPR052365">
    <property type="entry name" value="THEM4/THEM5_acyl-CoA_thioest"/>
</dbReference>
<proteinExistence type="inferred from homology"/>
<keyword evidence="5" id="KW-0963">Cytoplasm</keyword>
<evidence type="ECO:0000256" key="13">
    <source>
        <dbReference type="ARBA" id="ARBA00035852"/>
    </source>
</evidence>
<evidence type="ECO:0000256" key="8">
    <source>
        <dbReference type="ARBA" id="ARBA00022832"/>
    </source>
</evidence>
<dbReference type="SUPFAM" id="SSF54637">
    <property type="entry name" value="Thioesterase/thiol ester dehydrase-isomerase"/>
    <property type="match status" value="1"/>
</dbReference>
<reference evidence="26 27" key="1">
    <citation type="submission" date="2018-11" db="EMBL/GenBank/DDBJ databases">
        <title>Sequencing the genomes of 1000 actinobacteria strains.</title>
        <authorList>
            <person name="Klenk H.-P."/>
        </authorList>
    </citation>
    <scope>NUCLEOTIDE SEQUENCE [LARGE SCALE GENOMIC DNA]</scope>
    <source>
        <strain evidence="26 27">DSM 14418</strain>
    </source>
</reference>
<dbReference type="EC" id="3.1.2.2" evidence="16"/>
<keyword evidence="27" id="KW-1185">Reference proteome</keyword>